<feature type="compositionally biased region" description="Polar residues" evidence="5">
    <location>
        <begin position="1315"/>
        <end position="1326"/>
    </location>
</feature>
<dbReference type="EMBL" id="SGPM01000240">
    <property type="protein sequence ID" value="THH27587.1"/>
    <property type="molecule type" value="Genomic_DNA"/>
</dbReference>
<reference evidence="9 10" key="1">
    <citation type="submission" date="2019-02" db="EMBL/GenBank/DDBJ databases">
        <title>Genome sequencing of the rare red list fungi Antrodiella citrinella (Flaviporus citrinellus).</title>
        <authorList>
            <person name="Buettner E."/>
            <person name="Kellner H."/>
        </authorList>
    </citation>
    <scope>NUCLEOTIDE SEQUENCE [LARGE SCALE GENOMIC DNA]</scope>
    <source>
        <strain evidence="9 10">DSM 108506</strain>
    </source>
</reference>
<dbReference type="GO" id="GO:0000285">
    <property type="term" value="F:1-phosphatidylinositol-3-phosphate 5-kinase activity"/>
    <property type="evidence" value="ECO:0007669"/>
    <property type="project" value="InterPro"/>
</dbReference>
<dbReference type="Gene3D" id="2.40.100.10">
    <property type="entry name" value="Cyclophilin-like"/>
    <property type="match status" value="1"/>
</dbReference>
<keyword evidence="6" id="KW-0472">Membrane</keyword>
<feature type="transmembrane region" description="Helical" evidence="6">
    <location>
        <begin position="118"/>
        <end position="137"/>
    </location>
</feature>
<evidence type="ECO:0000259" key="8">
    <source>
        <dbReference type="PROSITE" id="PS51455"/>
    </source>
</evidence>
<evidence type="ECO:0000256" key="5">
    <source>
        <dbReference type="SAM" id="MobiDB-lite"/>
    </source>
</evidence>
<dbReference type="InterPro" id="IPR027484">
    <property type="entry name" value="PInositol-4-P-5-kinase_N"/>
</dbReference>
<dbReference type="PROSITE" id="PS50072">
    <property type="entry name" value="CSA_PPIASE_2"/>
    <property type="match status" value="1"/>
</dbReference>
<evidence type="ECO:0000256" key="4">
    <source>
        <dbReference type="PROSITE-ProRule" id="PRU00781"/>
    </source>
</evidence>
<feature type="compositionally biased region" description="Polar residues" evidence="5">
    <location>
        <begin position="1269"/>
        <end position="1279"/>
    </location>
</feature>
<feature type="domain" description="PIPK" evidence="8">
    <location>
        <begin position="1323"/>
        <end position="1647"/>
    </location>
</feature>
<comment type="caution">
    <text evidence="9">The sequence shown here is derived from an EMBL/GenBank/DDBJ whole genome shotgun (WGS) entry which is preliminary data.</text>
</comment>
<keyword evidence="6" id="KW-1133">Transmembrane helix</keyword>
<keyword evidence="4" id="KW-0808">Transferase</keyword>
<evidence type="ECO:0008006" key="11">
    <source>
        <dbReference type="Google" id="ProtNLM"/>
    </source>
</evidence>
<feature type="region of interest" description="Disordered" evidence="5">
    <location>
        <begin position="228"/>
        <end position="269"/>
    </location>
</feature>
<dbReference type="InterPro" id="IPR002130">
    <property type="entry name" value="Cyclophilin-type_PPIase_dom"/>
</dbReference>
<keyword evidence="2 4" id="KW-0547">Nucleotide-binding</keyword>
<dbReference type="InterPro" id="IPR044769">
    <property type="entry name" value="PIKfyve_PIPKc"/>
</dbReference>
<dbReference type="PANTHER" id="PTHR45748:SF7">
    <property type="entry name" value="1-PHOSPHATIDYLINOSITOL 3-PHOSPHATE 5-KINASE-RELATED"/>
    <property type="match status" value="1"/>
</dbReference>
<dbReference type="SUPFAM" id="SSF50891">
    <property type="entry name" value="Cyclophilin-like"/>
    <property type="match status" value="1"/>
</dbReference>
<dbReference type="SMART" id="SM00330">
    <property type="entry name" value="PIPKc"/>
    <property type="match status" value="1"/>
</dbReference>
<dbReference type="PANTHER" id="PTHR45748">
    <property type="entry name" value="1-PHOSPHATIDYLINOSITOL 3-PHOSPHATE 5-KINASE-RELATED"/>
    <property type="match status" value="1"/>
</dbReference>
<comment type="catalytic activity">
    <reaction evidence="1">
        <text>[protein]-peptidylproline (omega=180) = [protein]-peptidylproline (omega=0)</text>
        <dbReference type="Rhea" id="RHEA:16237"/>
        <dbReference type="Rhea" id="RHEA-COMP:10747"/>
        <dbReference type="Rhea" id="RHEA-COMP:10748"/>
        <dbReference type="ChEBI" id="CHEBI:83833"/>
        <dbReference type="ChEBI" id="CHEBI:83834"/>
        <dbReference type="EC" id="5.2.1.8"/>
    </reaction>
</comment>
<dbReference type="GO" id="GO:0000329">
    <property type="term" value="C:fungal-type vacuole membrane"/>
    <property type="evidence" value="ECO:0007669"/>
    <property type="project" value="TreeGrafter"/>
</dbReference>
<dbReference type="GO" id="GO:0003755">
    <property type="term" value="F:peptidyl-prolyl cis-trans isomerase activity"/>
    <property type="evidence" value="ECO:0007669"/>
    <property type="project" value="UniProtKB-EC"/>
</dbReference>
<dbReference type="PRINTS" id="PR00153">
    <property type="entry name" value="CSAPPISMRASE"/>
</dbReference>
<gene>
    <name evidence="9" type="ORF">EUX98_g6604</name>
</gene>
<keyword evidence="6" id="KW-0812">Transmembrane</keyword>
<evidence type="ECO:0000256" key="2">
    <source>
        <dbReference type="ARBA" id="ARBA00022741"/>
    </source>
</evidence>
<keyword evidence="10" id="KW-1185">Reference proteome</keyword>
<dbReference type="Pfam" id="PF01504">
    <property type="entry name" value="PIP5K"/>
    <property type="match status" value="2"/>
</dbReference>
<dbReference type="Gene3D" id="3.30.800.10">
    <property type="entry name" value="Phosphatidylinositol Phosphate Kinase II Beta"/>
    <property type="match status" value="1"/>
</dbReference>
<dbReference type="InterPro" id="IPR029000">
    <property type="entry name" value="Cyclophilin-like_dom_sf"/>
</dbReference>
<feature type="compositionally biased region" description="Low complexity" evidence="5">
    <location>
        <begin position="234"/>
        <end position="253"/>
    </location>
</feature>
<evidence type="ECO:0000256" key="1">
    <source>
        <dbReference type="ARBA" id="ARBA00000971"/>
    </source>
</evidence>
<evidence type="ECO:0000256" key="3">
    <source>
        <dbReference type="ARBA" id="ARBA00022840"/>
    </source>
</evidence>
<dbReference type="Gene3D" id="3.30.810.10">
    <property type="entry name" value="2-Layer Sandwich"/>
    <property type="match status" value="1"/>
</dbReference>
<dbReference type="GO" id="GO:0046854">
    <property type="term" value="P:phosphatidylinositol phosphate biosynthetic process"/>
    <property type="evidence" value="ECO:0007669"/>
    <property type="project" value="TreeGrafter"/>
</dbReference>
<accession>A0A4S4MQE1</accession>
<dbReference type="Proteomes" id="UP000308730">
    <property type="component" value="Unassembled WGS sequence"/>
</dbReference>
<sequence length="1681" mass="185184">MCQGGDFLKGDGTGSFSIYGDKFPDENFQEKHTVPGLLSMANSGPDTNGCQFFITTAKCDFLDGKHVVFGKVIDGMLTLRKIENVPTGPNNRPKLAVKIVECGEIFPKYSIAKRYQSLLFVISNVFVHLAALSWFFAVMEKPLPDIPAPTTRSNQPRSGVKLTSLTIDSHEHIHKFLLRILEDEDSVANRDEWANAVEAALREFGEGLSLGGWLTGLKRAKLLRKTLQRKEGSEGSVSSEKSSVSKKAVASGEHVVNSTPGSIGDLSNDPGEVWKGHLESLRSVVARPAAPTPKPRVRHLVLTVAPYGEEGLDLSLGYRKPTVVCKFVSGKYSLPARNASQDEMERVLCGLDDWSDSLTEEDTFQIVGGSFVLGGLQSPAQHATFQKILRVALFMYISMLLEQHVLSDSHVSLRFRKPSITPTDTPGSPAGSPISRALSTSHVSPKKKDSAPNFWSFLTKKKDDFVRRAADAAPMLVRRGSLDLPLTIPPSQSRTSEDNLSRPRRISILGDFRPSFMLPQKEEPQENPEPPFTSALTLLKKYEKLYSTSPGVIISPPIVLTRLVEKEKHDPERKLTGDERTALLSLLGWTNKASRGSNMAGTSGFVLQQGLPVSQRTPSSSSIPPVITPASQKSQCCGGKRKWVTYRYWENNTAADEYLGGAVSRMCGTANDPCHEPKCMWKRGDHEIHWTHAGVRIVANVFYDPEVEVDEQSDDAVEMWETCQVCAKQSRKERMSDGTYLFSFAKYLELLIYSPSMLQLEIPLCEHTTAPPHPWTVPPLPTMRTNIVRNFGYKGRQLSFVVSFVEDIFEVSVPRLQIIRGKVVEKNTESSAELSVPIEPDRRALRREIMKWWQGLSEHMDQLEANFVPESTASYHKSLPRLPSASIEDAYDFADDNDDGVVTPKGRLSTLPAHPPNTPLTPCTASGASMFPFPSGQGSSHLMMVPEVKHEGAESSGPRAELESVPSSLSIITITSSEPDSLQLLSSLRHAFQRTEQGLYTELSHTPEACLNDVRRSFHTAAKGATRRLAAWQNKHTPSTHTSVELSAAVEPNWWSSGCHAVPGSNVIVRENDWGSIIAFTLSSQDFSRELANLSSNRSVIMPTVPPPTPANTARPSFFSKGKWFSQSSPQLDPDQDDAVWQEPEEYSTSISRKEHPRDPTSLLMTIPDVLRKAPGDLALLPASKFVSFGTASGKAAMPPMVRAKAEVQVSMQAADAMLSGVSSENVDRIISDLEAISDTPMFKHNAGYESQSSTSSLFEANIRSGKASSIMTTDSDTLTIGPPSSDSHHSTPPPLPPKNTSSTLTSVDGEHSQATDSSISGVSSSMTDTLSNTLSAAFRYIAKVGDAPPVPAKHHHGLLSTASPAIDEKPHIKYDWTIGKRLKFSCTVYYAKQFDALRQRCGIEDTFLRSLARSENWTAEGGKSKSNFWRTTDNQLIIKTLVNAWNVADLQVLIDLSPSYFRYMDATASKATVLAKLLGFYTIEIKNLETGNVQHKADLLVMENLFYNQEIAKTFDLKGIQGRKVKASSGNDDTASKTLFDGEWIEGQQRALTLVQPYSKAILTEAIKADCEFLAKSNIMDYSLLIGICEERKRIACGLVDAIGSYTFAKTLEYKAKHGLRSGKEVTVIPPAEYQERFVNAMDNYFVACPGLSIPDIHDVSPVKCFVRQMVASFRRYSDT</sequence>
<organism evidence="9 10">
    <name type="scientific">Antrodiella citrinella</name>
    <dbReference type="NCBI Taxonomy" id="2447956"/>
    <lineage>
        <taxon>Eukaryota</taxon>
        <taxon>Fungi</taxon>
        <taxon>Dikarya</taxon>
        <taxon>Basidiomycota</taxon>
        <taxon>Agaricomycotina</taxon>
        <taxon>Agaricomycetes</taxon>
        <taxon>Polyporales</taxon>
        <taxon>Steccherinaceae</taxon>
        <taxon>Antrodiella</taxon>
    </lineage>
</organism>
<dbReference type="GO" id="GO:0005524">
    <property type="term" value="F:ATP binding"/>
    <property type="evidence" value="ECO:0007669"/>
    <property type="project" value="UniProtKB-UniRule"/>
</dbReference>
<dbReference type="GO" id="GO:0010008">
    <property type="term" value="C:endosome membrane"/>
    <property type="evidence" value="ECO:0007669"/>
    <property type="project" value="TreeGrafter"/>
</dbReference>
<dbReference type="CDD" id="cd17300">
    <property type="entry name" value="PIPKc_PIKfyve"/>
    <property type="match status" value="1"/>
</dbReference>
<dbReference type="SUPFAM" id="SSF56104">
    <property type="entry name" value="SAICAR synthase-like"/>
    <property type="match status" value="1"/>
</dbReference>
<keyword evidence="4" id="KW-0418">Kinase</keyword>
<protein>
    <recommendedName>
        <fullName evidence="11">PIPK domain-containing protein</fullName>
    </recommendedName>
</protein>
<dbReference type="OrthoDB" id="158357at2759"/>
<evidence type="ECO:0000259" key="7">
    <source>
        <dbReference type="PROSITE" id="PS50072"/>
    </source>
</evidence>
<dbReference type="PROSITE" id="PS51455">
    <property type="entry name" value="PIPK"/>
    <property type="match status" value="1"/>
</dbReference>
<dbReference type="InterPro" id="IPR027483">
    <property type="entry name" value="PInositol-4-P-4/5-kinase_C_sf"/>
</dbReference>
<feature type="region of interest" description="Disordered" evidence="5">
    <location>
        <begin position="419"/>
        <end position="449"/>
    </location>
</feature>
<evidence type="ECO:0000313" key="9">
    <source>
        <dbReference type="EMBL" id="THH27587.1"/>
    </source>
</evidence>
<evidence type="ECO:0000313" key="10">
    <source>
        <dbReference type="Proteomes" id="UP000308730"/>
    </source>
</evidence>
<dbReference type="InterPro" id="IPR002498">
    <property type="entry name" value="PInositol-4-P-4/5-kinase_core"/>
</dbReference>
<feature type="domain" description="PPIase cyclophilin-type" evidence="7">
    <location>
        <begin position="1"/>
        <end position="104"/>
    </location>
</feature>
<evidence type="ECO:0000256" key="6">
    <source>
        <dbReference type="SAM" id="Phobius"/>
    </source>
</evidence>
<proteinExistence type="predicted"/>
<dbReference type="Pfam" id="PF00160">
    <property type="entry name" value="Pro_isomerase"/>
    <property type="match status" value="1"/>
</dbReference>
<name>A0A4S4MQE1_9APHY</name>
<keyword evidence="3 4" id="KW-0067">ATP-binding</keyword>
<feature type="region of interest" description="Disordered" evidence="5">
    <location>
        <begin position="1269"/>
        <end position="1326"/>
    </location>
</feature>